<feature type="compositionally biased region" description="Polar residues" evidence="1">
    <location>
        <begin position="32"/>
        <end position="49"/>
    </location>
</feature>
<organism evidence="2 3">
    <name type="scientific">Diploptera punctata</name>
    <name type="common">Pacific beetle cockroach</name>
    <dbReference type="NCBI Taxonomy" id="6984"/>
    <lineage>
        <taxon>Eukaryota</taxon>
        <taxon>Metazoa</taxon>
        <taxon>Ecdysozoa</taxon>
        <taxon>Arthropoda</taxon>
        <taxon>Hexapoda</taxon>
        <taxon>Insecta</taxon>
        <taxon>Pterygota</taxon>
        <taxon>Neoptera</taxon>
        <taxon>Polyneoptera</taxon>
        <taxon>Dictyoptera</taxon>
        <taxon>Blattodea</taxon>
        <taxon>Blaberoidea</taxon>
        <taxon>Blaberidae</taxon>
        <taxon>Diplopterinae</taxon>
        <taxon>Diploptera</taxon>
    </lineage>
</organism>
<evidence type="ECO:0000313" key="2">
    <source>
        <dbReference type="EMBL" id="KAJ9585260.1"/>
    </source>
</evidence>
<protein>
    <submittedName>
        <fullName evidence="2">Uncharacterized protein</fullName>
    </submittedName>
</protein>
<keyword evidence="3" id="KW-1185">Reference proteome</keyword>
<dbReference type="EMBL" id="JASPKZ010007289">
    <property type="protein sequence ID" value="KAJ9585260.1"/>
    <property type="molecule type" value="Genomic_DNA"/>
</dbReference>
<gene>
    <name evidence="2" type="ORF">L9F63_002960</name>
</gene>
<feature type="region of interest" description="Disordered" evidence="1">
    <location>
        <begin position="1"/>
        <end position="49"/>
    </location>
</feature>
<sequence length="49" mass="5164">MHEESTSRPMSVPTTVATTTTTQSTAPEHNASELQVSYSSSSAGTAFKM</sequence>
<name>A0AAD7ZQZ8_DIPPU</name>
<reference evidence="2" key="1">
    <citation type="journal article" date="2023" name="IScience">
        <title>Live-bearing cockroach genome reveals convergent evolutionary mechanisms linked to viviparity in insects and beyond.</title>
        <authorList>
            <person name="Fouks B."/>
            <person name="Harrison M.C."/>
            <person name="Mikhailova A.A."/>
            <person name="Marchal E."/>
            <person name="English S."/>
            <person name="Carruthers M."/>
            <person name="Jennings E.C."/>
            <person name="Chiamaka E.L."/>
            <person name="Frigard R.A."/>
            <person name="Pippel M."/>
            <person name="Attardo G.M."/>
            <person name="Benoit J.B."/>
            <person name="Bornberg-Bauer E."/>
            <person name="Tobe S.S."/>
        </authorList>
    </citation>
    <scope>NUCLEOTIDE SEQUENCE</scope>
    <source>
        <strain evidence="2">Stay&amp;Tobe</strain>
    </source>
</reference>
<comment type="caution">
    <text evidence="2">The sequence shown here is derived from an EMBL/GenBank/DDBJ whole genome shotgun (WGS) entry which is preliminary data.</text>
</comment>
<proteinExistence type="predicted"/>
<feature type="compositionally biased region" description="Low complexity" evidence="1">
    <location>
        <begin position="11"/>
        <end position="27"/>
    </location>
</feature>
<dbReference type="Proteomes" id="UP001233999">
    <property type="component" value="Unassembled WGS sequence"/>
</dbReference>
<evidence type="ECO:0000313" key="3">
    <source>
        <dbReference type="Proteomes" id="UP001233999"/>
    </source>
</evidence>
<accession>A0AAD7ZQZ8</accession>
<reference evidence="2" key="2">
    <citation type="submission" date="2023-05" db="EMBL/GenBank/DDBJ databases">
        <authorList>
            <person name="Fouks B."/>
        </authorList>
    </citation>
    <scope>NUCLEOTIDE SEQUENCE</scope>
    <source>
        <strain evidence="2">Stay&amp;Tobe</strain>
        <tissue evidence="2">Testes</tissue>
    </source>
</reference>
<dbReference type="AlphaFoldDB" id="A0AAD7ZQZ8"/>
<evidence type="ECO:0000256" key="1">
    <source>
        <dbReference type="SAM" id="MobiDB-lite"/>
    </source>
</evidence>